<evidence type="ECO:0000313" key="8">
    <source>
        <dbReference type="Proteomes" id="UP000650833"/>
    </source>
</evidence>
<keyword evidence="3" id="KW-0288">FMN</keyword>
<dbReference type="AlphaFoldDB" id="A0A8H7QHS8"/>
<evidence type="ECO:0000259" key="6">
    <source>
        <dbReference type="Pfam" id="PF00724"/>
    </source>
</evidence>
<dbReference type="OrthoDB" id="72788at2759"/>
<dbReference type="Pfam" id="PF00724">
    <property type="entry name" value="Oxidored_FMN"/>
    <property type="match status" value="1"/>
</dbReference>
<dbReference type="InterPro" id="IPR001155">
    <property type="entry name" value="OxRdtase_FMN_N"/>
</dbReference>
<dbReference type="EMBL" id="JAEPRC010000706">
    <property type="protein sequence ID" value="KAG2192657.1"/>
    <property type="molecule type" value="Genomic_DNA"/>
</dbReference>
<evidence type="ECO:0000256" key="5">
    <source>
        <dbReference type="ARBA" id="ARBA00023002"/>
    </source>
</evidence>
<dbReference type="SUPFAM" id="SSF51395">
    <property type="entry name" value="FMN-linked oxidoreductases"/>
    <property type="match status" value="1"/>
</dbReference>
<evidence type="ECO:0000256" key="4">
    <source>
        <dbReference type="ARBA" id="ARBA00022857"/>
    </source>
</evidence>
<comment type="caution">
    <text evidence="7">The sequence shown here is derived from an EMBL/GenBank/DDBJ whole genome shotgun (WGS) entry which is preliminary data.</text>
</comment>
<dbReference type="GO" id="GO:0010181">
    <property type="term" value="F:FMN binding"/>
    <property type="evidence" value="ECO:0007669"/>
    <property type="project" value="InterPro"/>
</dbReference>
<dbReference type="InterPro" id="IPR044152">
    <property type="entry name" value="YqjM-like"/>
</dbReference>
<dbReference type="GO" id="GO:0050661">
    <property type="term" value="F:NADP binding"/>
    <property type="evidence" value="ECO:0007669"/>
    <property type="project" value="InterPro"/>
</dbReference>
<gene>
    <name evidence="7" type="ORF">INT46_011224</name>
</gene>
<dbReference type="PANTHER" id="PTHR43303:SF4">
    <property type="entry name" value="NADPH DEHYDROGENASE C23G7.10C-RELATED"/>
    <property type="match status" value="1"/>
</dbReference>
<evidence type="ECO:0000313" key="7">
    <source>
        <dbReference type="EMBL" id="KAG2192657.1"/>
    </source>
</evidence>
<dbReference type="InterPro" id="IPR013785">
    <property type="entry name" value="Aldolase_TIM"/>
</dbReference>
<feature type="domain" description="NADH:flavin oxidoreductase/NADH oxidase N-terminal" evidence="6">
    <location>
        <begin position="29"/>
        <end position="368"/>
    </location>
</feature>
<dbReference type="Gene3D" id="3.20.20.70">
    <property type="entry name" value="Aldolase class I"/>
    <property type="match status" value="1"/>
</dbReference>
<dbReference type="GO" id="GO:0003959">
    <property type="term" value="F:NADPH dehydrogenase activity"/>
    <property type="evidence" value="ECO:0007669"/>
    <property type="project" value="InterPro"/>
</dbReference>
<accession>A0A8H7QHS8</accession>
<reference evidence="7" key="1">
    <citation type="submission" date="2020-12" db="EMBL/GenBank/DDBJ databases">
        <title>Metabolic potential, ecology and presence of endohyphal bacteria is reflected in genomic diversity of Mucoromycotina.</title>
        <authorList>
            <person name="Muszewska A."/>
            <person name="Okrasinska A."/>
            <person name="Steczkiewicz K."/>
            <person name="Drgas O."/>
            <person name="Orlowska M."/>
            <person name="Perlinska-Lenart U."/>
            <person name="Aleksandrzak-Piekarczyk T."/>
            <person name="Szatraj K."/>
            <person name="Zielenkiewicz U."/>
            <person name="Pilsyk S."/>
            <person name="Malc E."/>
            <person name="Mieczkowski P."/>
            <person name="Kruszewska J.S."/>
            <person name="Biernat P."/>
            <person name="Pawlowska J."/>
        </authorList>
    </citation>
    <scope>NUCLEOTIDE SEQUENCE</scope>
    <source>
        <strain evidence="7">CBS 226.32</strain>
    </source>
</reference>
<protein>
    <recommendedName>
        <fullName evidence="6">NADH:flavin oxidoreductase/NADH oxidase N-terminal domain-containing protein</fullName>
    </recommendedName>
</protein>
<comment type="cofactor">
    <cofactor evidence="1">
        <name>FMN</name>
        <dbReference type="ChEBI" id="CHEBI:58210"/>
    </cofactor>
</comment>
<keyword evidence="8" id="KW-1185">Reference proteome</keyword>
<keyword evidence="4" id="KW-0521">NADP</keyword>
<proteinExistence type="predicted"/>
<keyword evidence="5" id="KW-0560">Oxidoreductase</keyword>
<dbReference type="Proteomes" id="UP000650833">
    <property type="component" value="Unassembled WGS sequence"/>
</dbReference>
<dbReference type="PANTHER" id="PTHR43303">
    <property type="entry name" value="NADPH DEHYDROGENASE C23G7.10C-RELATED"/>
    <property type="match status" value="1"/>
</dbReference>
<keyword evidence="2" id="KW-0285">Flavoprotein</keyword>
<evidence type="ECO:0000256" key="3">
    <source>
        <dbReference type="ARBA" id="ARBA00022643"/>
    </source>
</evidence>
<organism evidence="7 8">
    <name type="scientific">Mucor plumbeus</name>
    <dbReference type="NCBI Taxonomy" id="97098"/>
    <lineage>
        <taxon>Eukaryota</taxon>
        <taxon>Fungi</taxon>
        <taxon>Fungi incertae sedis</taxon>
        <taxon>Mucoromycota</taxon>
        <taxon>Mucoromycotina</taxon>
        <taxon>Mucoromycetes</taxon>
        <taxon>Mucorales</taxon>
        <taxon>Mucorineae</taxon>
        <taxon>Mucoraceae</taxon>
        <taxon>Mucor</taxon>
    </lineage>
</organism>
<name>A0A8H7QHS8_9FUNG</name>
<evidence type="ECO:0000256" key="1">
    <source>
        <dbReference type="ARBA" id="ARBA00001917"/>
    </source>
</evidence>
<dbReference type="CDD" id="cd02932">
    <property type="entry name" value="OYE_YqiM_FMN"/>
    <property type="match status" value="1"/>
</dbReference>
<sequence>MSGSLPALAANIKKPAGIPINPEDAQKVKLFQPLHQKSVTLHNRLGVSPMCMYSAADGHLNDFHILHYGSLALKGPGLVIIEASAVVPEGRITPQDSGLWNDSHINDLKRVADVIKSQGSTAGIQIAHAGRKASMSPPFKGDYLEVEADGGWPNAVVGPSDNAYAPHYAKPHALTVQEIKQLVQSFADAAIRADKAGIEVLEVHAAHGYLLSSFFSGNSNKRTDEYGGSFENRIRFGLEVVQAVRAVWPTNKPLWVRISCAEYVNPEPMGQDPSGWDIYQSCKLAAEFKKLGVDIVDCSSGGNIQGVKYPSTPMYQVGFSEAIRREAGIQTAAVGLIVEGTDAEQILEKGQADYILAAREFLRDSAFVLVSAQALNVDISWPQQYSWAVKKARRHNITKTDDSRHSKVEKMTGIP</sequence>
<evidence type="ECO:0000256" key="2">
    <source>
        <dbReference type="ARBA" id="ARBA00022630"/>
    </source>
</evidence>